<reference evidence="2 3" key="1">
    <citation type="journal article" date="2022" name="Environ. Microbiol. Rep.">
        <title>Eco-phylogenetic analyses reveal divergent evolution of vitamin B12 metabolism in the marine bacterial family 'Psychromonadaceae'.</title>
        <authorList>
            <person name="Jin X."/>
            <person name="Yang Y."/>
            <person name="Cao H."/>
            <person name="Gao B."/>
            <person name="Zhao Z."/>
        </authorList>
    </citation>
    <scope>NUCLEOTIDE SEQUENCE [LARGE SCALE GENOMIC DNA]</scope>
    <source>
        <strain evidence="2 3">MKS20</strain>
    </source>
</reference>
<keyword evidence="1" id="KW-1133">Transmembrane helix</keyword>
<name>A0ABS8WGR6_9GAMM</name>
<evidence type="ECO:0000313" key="2">
    <source>
        <dbReference type="EMBL" id="MCE2596961.1"/>
    </source>
</evidence>
<feature type="transmembrane region" description="Helical" evidence="1">
    <location>
        <begin position="31"/>
        <end position="47"/>
    </location>
</feature>
<evidence type="ECO:0000313" key="3">
    <source>
        <dbReference type="Proteomes" id="UP001201273"/>
    </source>
</evidence>
<evidence type="ECO:0000256" key="1">
    <source>
        <dbReference type="SAM" id="Phobius"/>
    </source>
</evidence>
<sequence length="62" mass="7058">MLQQMMRLNLYSGLGFFAFAMIVLNNPIGNTATWLTSLILIGIGFWIELGDDFQEDEDDQDN</sequence>
<keyword evidence="3" id="KW-1185">Reference proteome</keyword>
<dbReference type="EMBL" id="JAIMJA010000028">
    <property type="protein sequence ID" value="MCE2596961.1"/>
    <property type="molecule type" value="Genomic_DNA"/>
</dbReference>
<accession>A0ABS8WGR6</accession>
<keyword evidence="1" id="KW-0812">Transmembrane</keyword>
<keyword evidence="1" id="KW-0472">Membrane</keyword>
<comment type="caution">
    <text evidence="2">The sequence shown here is derived from an EMBL/GenBank/DDBJ whole genome shotgun (WGS) entry which is preliminary data.</text>
</comment>
<dbReference type="Proteomes" id="UP001201273">
    <property type="component" value="Unassembled WGS sequence"/>
</dbReference>
<proteinExistence type="predicted"/>
<dbReference type="RefSeq" id="WP_233054714.1">
    <property type="nucleotide sequence ID" value="NZ_JAIMJA010000028.1"/>
</dbReference>
<organism evidence="2 3">
    <name type="scientific">Motilimonas cestriensis</name>
    <dbReference type="NCBI Taxonomy" id="2742685"/>
    <lineage>
        <taxon>Bacteria</taxon>
        <taxon>Pseudomonadati</taxon>
        <taxon>Pseudomonadota</taxon>
        <taxon>Gammaproteobacteria</taxon>
        <taxon>Alteromonadales</taxon>
        <taxon>Alteromonadales genera incertae sedis</taxon>
        <taxon>Motilimonas</taxon>
    </lineage>
</organism>
<protein>
    <submittedName>
        <fullName evidence="2">Uncharacterized protein</fullName>
    </submittedName>
</protein>
<gene>
    <name evidence="2" type="ORF">K6Y31_19480</name>
</gene>
<feature type="transmembrane region" description="Helical" evidence="1">
    <location>
        <begin position="6"/>
        <end position="24"/>
    </location>
</feature>